<dbReference type="InterPro" id="IPR038274">
    <property type="entry name" value="Atg6/Beclin_C_sf"/>
</dbReference>
<dbReference type="PANTHER" id="PTHR12768:SF5">
    <property type="entry name" value="BECLIN-2"/>
    <property type="match status" value="1"/>
</dbReference>
<dbReference type="Proteomes" id="UP000700334">
    <property type="component" value="Unassembled WGS sequence"/>
</dbReference>
<keyword evidence="5" id="KW-1185">Reference proteome</keyword>
<dbReference type="GO" id="GO:0045324">
    <property type="term" value="P:late endosome to vacuole transport"/>
    <property type="evidence" value="ECO:0007669"/>
    <property type="project" value="TreeGrafter"/>
</dbReference>
<dbReference type="GO" id="GO:0006995">
    <property type="term" value="P:cellular response to nitrogen starvation"/>
    <property type="evidence" value="ECO:0007669"/>
    <property type="project" value="TreeGrafter"/>
</dbReference>
<feature type="domain" description="Atg6 BARA" evidence="3">
    <location>
        <begin position="95"/>
        <end position="222"/>
    </location>
</feature>
<dbReference type="InterPro" id="IPR040455">
    <property type="entry name" value="Atg6_BARA"/>
</dbReference>
<dbReference type="GO" id="GO:0034272">
    <property type="term" value="C:phosphatidylinositol 3-kinase complex, class III, type II"/>
    <property type="evidence" value="ECO:0007669"/>
    <property type="project" value="TreeGrafter"/>
</dbReference>
<name>A0A8J6A9U8_GALPY</name>
<dbReference type="GO" id="GO:0030674">
    <property type="term" value="F:protein-macromolecule adaptor activity"/>
    <property type="evidence" value="ECO:0007669"/>
    <property type="project" value="TreeGrafter"/>
</dbReference>
<dbReference type="AlphaFoldDB" id="A0A8J6A9U8"/>
<dbReference type="Pfam" id="PF04111">
    <property type="entry name" value="APG6"/>
    <property type="match status" value="1"/>
</dbReference>
<comment type="similarity">
    <text evidence="1">Belongs to the beclin family.</text>
</comment>
<organism evidence="4 5">
    <name type="scientific">Galemys pyrenaicus</name>
    <name type="common">Iberian desman</name>
    <name type="synonym">Pyrenean desman</name>
    <dbReference type="NCBI Taxonomy" id="202257"/>
    <lineage>
        <taxon>Eukaryota</taxon>
        <taxon>Metazoa</taxon>
        <taxon>Chordata</taxon>
        <taxon>Craniata</taxon>
        <taxon>Vertebrata</taxon>
        <taxon>Euteleostomi</taxon>
        <taxon>Mammalia</taxon>
        <taxon>Eutheria</taxon>
        <taxon>Laurasiatheria</taxon>
        <taxon>Eulipotyphla</taxon>
        <taxon>Talpidae</taxon>
        <taxon>Galemys</taxon>
    </lineage>
</organism>
<dbReference type="GO" id="GO:0000423">
    <property type="term" value="P:mitophagy"/>
    <property type="evidence" value="ECO:0007669"/>
    <property type="project" value="TreeGrafter"/>
</dbReference>
<dbReference type="PANTHER" id="PTHR12768">
    <property type="entry name" value="BECLIN 1"/>
    <property type="match status" value="1"/>
</dbReference>
<protein>
    <submittedName>
        <fullName evidence="4">Beclin-2</fullName>
    </submittedName>
</protein>
<comment type="caution">
    <text evidence="4">The sequence shown here is derived from an EMBL/GenBank/DDBJ whole genome shotgun (WGS) entry which is preliminary data.</text>
</comment>
<evidence type="ECO:0000256" key="1">
    <source>
        <dbReference type="ARBA" id="ARBA00005965"/>
    </source>
</evidence>
<reference evidence="4" key="1">
    <citation type="journal article" date="2021" name="Evol. Appl.">
        <title>The genome of the Pyrenean desman and the effects of bottlenecks and inbreeding on the genomic landscape of an endangered species.</title>
        <authorList>
            <person name="Escoda L."/>
            <person name="Castresana J."/>
        </authorList>
    </citation>
    <scope>NUCLEOTIDE SEQUENCE</scope>
    <source>
        <strain evidence="4">IBE-C5619</strain>
    </source>
</reference>
<proteinExistence type="inferred from homology"/>
<evidence type="ECO:0000313" key="5">
    <source>
        <dbReference type="Proteomes" id="UP000700334"/>
    </source>
</evidence>
<accession>A0A8J6A9U8</accession>
<dbReference type="GO" id="GO:0000407">
    <property type="term" value="C:phagophore assembly site"/>
    <property type="evidence" value="ECO:0007669"/>
    <property type="project" value="TreeGrafter"/>
</dbReference>
<dbReference type="GO" id="GO:0000045">
    <property type="term" value="P:autophagosome assembly"/>
    <property type="evidence" value="ECO:0007669"/>
    <property type="project" value="TreeGrafter"/>
</dbReference>
<dbReference type="GO" id="GO:0043548">
    <property type="term" value="F:phosphatidylinositol 3-kinase binding"/>
    <property type="evidence" value="ECO:0007669"/>
    <property type="project" value="TreeGrafter"/>
</dbReference>
<evidence type="ECO:0000259" key="3">
    <source>
        <dbReference type="Pfam" id="PF04111"/>
    </source>
</evidence>
<dbReference type="GO" id="GO:0034271">
    <property type="term" value="C:phosphatidylinositol 3-kinase complex, class III, type I"/>
    <property type="evidence" value="ECO:0007669"/>
    <property type="project" value="TreeGrafter"/>
</dbReference>
<gene>
    <name evidence="4" type="ORF">J0S82_020573</name>
</gene>
<evidence type="ECO:0000256" key="2">
    <source>
        <dbReference type="ARBA" id="ARBA00023006"/>
    </source>
</evidence>
<dbReference type="OrthoDB" id="20368at2759"/>
<feature type="non-terminal residue" evidence="4">
    <location>
        <position position="224"/>
    </location>
</feature>
<sequence>HCHQPLKLNQCLQMMSLKTTRKTSAWKLTSAHWESGQAQEGVFISWKESGIENIQYGDSGGTLCSGKISSDNPHNYILLGTPRSSHGTFLIHSLVKKMWTIPCVGPLDSINNFRLGSLPTVPICWCDISTAWGDSLAALCPNTIGLTFQRYQLIPRGGHSYLRGLTEDSVEVPLFCGGEKSDSVDDKLDQAMMTFLDCVQQFKEEAGKGELGLCLPYGIHVEKA</sequence>
<keyword evidence="2" id="KW-0072">Autophagy</keyword>
<evidence type="ECO:0000313" key="4">
    <source>
        <dbReference type="EMBL" id="KAG8513250.1"/>
    </source>
</evidence>
<dbReference type="InterPro" id="IPR007243">
    <property type="entry name" value="Atg6/Beclin"/>
</dbReference>
<dbReference type="EMBL" id="JAGFMF010011770">
    <property type="protein sequence ID" value="KAG8513250.1"/>
    <property type="molecule type" value="Genomic_DNA"/>
</dbReference>
<dbReference type="Gene3D" id="1.10.418.40">
    <property type="entry name" value="Autophagy protein 6/Beclin 1"/>
    <property type="match status" value="1"/>
</dbReference>